<dbReference type="InterPro" id="IPR035959">
    <property type="entry name" value="RutC-like_sf"/>
</dbReference>
<accession>A0A835VWN5</accession>
<evidence type="ECO:0000313" key="2">
    <source>
        <dbReference type="EMBL" id="KAG2430615.1"/>
    </source>
</evidence>
<dbReference type="OrthoDB" id="528533at2759"/>
<dbReference type="AlphaFoldDB" id="A0A835VWN5"/>
<dbReference type="Gene3D" id="3.30.1330.40">
    <property type="entry name" value="RutC-like"/>
    <property type="match status" value="6"/>
</dbReference>
<proteinExistence type="predicted"/>
<dbReference type="GO" id="GO:0019239">
    <property type="term" value="F:deaminase activity"/>
    <property type="evidence" value="ECO:0007669"/>
    <property type="project" value="TreeGrafter"/>
</dbReference>
<keyword evidence="3" id="KW-1185">Reference proteome</keyword>
<dbReference type="Pfam" id="PF01042">
    <property type="entry name" value="Ribonuc_L-PSP"/>
    <property type="match status" value="4"/>
</dbReference>
<dbReference type="PANTHER" id="PTHR11803:SF59">
    <property type="entry name" value="ENDORIBONUCLEASE"/>
    <property type="match status" value="1"/>
</dbReference>
<dbReference type="GO" id="GO:0005829">
    <property type="term" value="C:cytosol"/>
    <property type="evidence" value="ECO:0007669"/>
    <property type="project" value="TreeGrafter"/>
</dbReference>
<dbReference type="Proteomes" id="UP000650467">
    <property type="component" value="Unassembled WGS sequence"/>
</dbReference>
<protein>
    <submittedName>
        <fullName evidence="2">Uncharacterized protein</fullName>
    </submittedName>
</protein>
<gene>
    <name evidence="2" type="ORF">HXX76_010133</name>
</gene>
<evidence type="ECO:0000313" key="3">
    <source>
        <dbReference type="Proteomes" id="UP000650467"/>
    </source>
</evidence>
<name>A0A835VWN5_CHLIN</name>
<feature type="region of interest" description="Disordered" evidence="1">
    <location>
        <begin position="63"/>
        <end position="106"/>
    </location>
</feature>
<feature type="compositionally biased region" description="Pro residues" evidence="1">
    <location>
        <begin position="68"/>
        <end position="102"/>
    </location>
</feature>
<dbReference type="EMBL" id="JAEHOC010000027">
    <property type="protein sequence ID" value="KAG2430615.1"/>
    <property type="molecule type" value="Genomic_DNA"/>
</dbReference>
<reference evidence="2" key="1">
    <citation type="journal article" date="2020" name="bioRxiv">
        <title>Comparative genomics of Chlamydomonas.</title>
        <authorList>
            <person name="Craig R.J."/>
            <person name="Hasan A.R."/>
            <person name="Ness R.W."/>
            <person name="Keightley P.D."/>
        </authorList>
    </citation>
    <scope>NUCLEOTIDE SEQUENCE</scope>
    <source>
        <strain evidence="2">SAG 7.73</strain>
    </source>
</reference>
<dbReference type="PANTHER" id="PTHR11803">
    <property type="entry name" value="2-IMINOBUTANOATE/2-IMINOPROPANOATE DEAMINASE RIDA"/>
    <property type="match status" value="1"/>
</dbReference>
<dbReference type="CDD" id="cd06151">
    <property type="entry name" value="YjgF_YER057c_UK114_like_3"/>
    <property type="match status" value="6"/>
</dbReference>
<dbReference type="InterPro" id="IPR006175">
    <property type="entry name" value="YjgF/YER057c/UK114"/>
</dbReference>
<dbReference type="SUPFAM" id="SSF55298">
    <property type="entry name" value="YjgF-like"/>
    <property type="match status" value="6"/>
</dbReference>
<sequence length="1032" mass="110204">MDAAKCQVAFLDFNAHTLGSYTDFGVSIVKSLRKDCDGLGKTLRTCMADMRCKTGKCSQKCMRAATKAPPPPPLPPPSPRPPPRPSPPPPPPSPSPPRPTPVAPTELARFGSNASSILSGVTVPGTYAVYWSSGSVPAAKNASAPAGSRERFGNTTEQSISILERLSTLLAEAGLTLADSIYLRVFLVADPHLNNTVDYQGWFNAYALYFNKPGSVKTARSTMAVTGLVNPDWLVEIELWAAYPTKGAVAPDVVSTSGGPSSLLRLGSATSSILSGVSVPTGHAYYHSSGTVPAAKNATALRGSRERFGNTTEQAVSVLNRIRGLLREQGLDMQDAVYVRCYLVADPFLNGTVDFAGWNAAYGQFFNIPGSTRVARSTLAVAGLVDADWLVEIELVAIFPERQPLVYVPAGTPGVPSELVRYGANGTGTILSGVTVPADRAVYWSSGTVPPVINSSAPVGSRERYGNTTVQAINILRRLAELSNETGLSLADAVFMRVYLTPDPFLNNTVDYQGWFSAYAQFMNLPGLTPKVARSTMGVPTLVNREWLIEIELVSLFPKEGTPTELARFGSNTSSILSGVTVPGTYAVYWSSGSVPAAKNASAPAGSRERFGNTTEQSISILERLSTLLAEAGLTLADSIYLRVFLVADPHLNNTVDYQGWFNAYALYFNKPGSVKTARSTMAVTGLVNPDWLVEIELWAAYPTKGAVAPDVVSAGGPSSLLRLGSATSSILSGVSVPTGHAYYHSSGTVPAAKNATALRGSRERFGNTTEQAVSVLNRIRGLLREQGLDMQDAVYVRCYLVADPFLNGTVDFAGWNAAYGQFFNIPGSTRVARSTLAVAGLVDADWLVEIELVAIFPERQPLVYVPAGTPGVPSELVRYGANGTGTILSGVTVPADRAVYWSSGTVPPVINSSAPVGSRERYGNTTVQAVNILQRLAALSNETGLVGLADAVFMRVYLTPDPFLNNTVDYQGWFSAYAQFMNLPGLTPKVARSTMGVPTLVNREWLIEIELVSLFPKEAAPSSGRHRRMLL</sequence>
<organism evidence="2 3">
    <name type="scientific">Chlamydomonas incerta</name>
    <dbReference type="NCBI Taxonomy" id="51695"/>
    <lineage>
        <taxon>Eukaryota</taxon>
        <taxon>Viridiplantae</taxon>
        <taxon>Chlorophyta</taxon>
        <taxon>core chlorophytes</taxon>
        <taxon>Chlorophyceae</taxon>
        <taxon>CS clade</taxon>
        <taxon>Chlamydomonadales</taxon>
        <taxon>Chlamydomonadaceae</taxon>
        <taxon>Chlamydomonas</taxon>
    </lineage>
</organism>
<evidence type="ECO:0000256" key="1">
    <source>
        <dbReference type="SAM" id="MobiDB-lite"/>
    </source>
</evidence>
<comment type="caution">
    <text evidence="2">The sequence shown here is derived from an EMBL/GenBank/DDBJ whole genome shotgun (WGS) entry which is preliminary data.</text>
</comment>